<reference evidence="2" key="1">
    <citation type="journal article" date="2014" name="Int. J. Syst. Evol. Microbiol.">
        <title>Complete genome sequence of Corynebacterium casei LMG S-19264T (=DSM 44701T), isolated from a smear-ripened cheese.</title>
        <authorList>
            <consortium name="US DOE Joint Genome Institute (JGI-PGF)"/>
            <person name="Walter F."/>
            <person name="Albersmeier A."/>
            <person name="Kalinowski J."/>
            <person name="Ruckert C."/>
        </authorList>
    </citation>
    <scope>NUCLEOTIDE SEQUENCE</scope>
    <source>
        <strain evidence="2">JCM 4633</strain>
    </source>
</reference>
<dbReference type="AlphaFoldDB" id="A0A918TSQ5"/>
<protein>
    <submittedName>
        <fullName evidence="2">Uncharacterized protein</fullName>
    </submittedName>
</protein>
<name>A0A918TSQ5_STRCJ</name>
<gene>
    <name evidence="2" type="ORF">GCM10010507_41650</name>
</gene>
<organism evidence="2 3">
    <name type="scientific">Streptomyces cinnamoneus</name>
    <name type="common">Streptoverticillium cinnamoneum</name>
    <dbReference type="NCBI Taxonomy" id="53446"/>
    <lineage>
        <taxon>Bacteria</taxon>
        <taxon>Bacillati</taxon>
        <taxon>Actinomycetota</taxon>
        <taxon>Actinomycetes</taxon>
        <taxon>Kitasatosporales</taxon>
        <taxon>Streptomycetaceae</taxon>
        <taxon>Streptomyces</taxon>
        <taxon>Streptomyces cinnamoneus group</taxon>
    </lineage>
</organism>
<evidence type="ECO:0000256" key="1">
    <source>
        <dbReference type="SAM" id="MobiDB-lite"/>
    </source>
</evidence>
<accession>A0A918TSQ5</accession>
<reference evidence="2" key="2">
    <citation type="submission" date="2020-09" db="EMBL/GenBank/DDBJ databases">
        <authorList>
            <person name="Sun Q."/>
            <person name="Ohkuma M."/>
        </authorList>
    </citation>
    <scope>NUCLEOTIDE SEQUENCE</scope>
    <source>
        <strain evidence="2">JCM 4633</strain>
    </source>
</reference>
<proteinExistence type="predicted"/>
<dbReference type="Proteomes" id="UP000646244">
    <property type="component" value="Unassembled WGS sequence"/>
</dbReference>
<feature type="region of interest" description="Disordered" evidence="1">
    <location>
        <begin position="43"/>
        <end position="64"/>
    </location>
</feature>
<comment type="caution">
    <text evidence="2">The sequence shown here is derived from an EMBL/GenBank/DDBJ whole genome shotgun (WGS) entry which is preliminary data.</text>
</comment>
<dbReference type="EMBL" id="BMVB01000014">
    <property type="protein sequence ID" value="GHC60244.1"/>
    <property type="molecule type" value="Genomic_DNA"/>
</dbReference>
<sequence length="64" mass="6644">MAAQAVMDVARVQAVASSHGRERKVGMSLLLREEPSALSRGVVRNGTDARGGAGTAWRVQGVPA</sequence>
<evidence type="ECO:0000313" key="2">
    <source>
        <dbReference type="EMBL" id="GHC60244.1"/>
    </source>
</evidence>
<evidence type="ECO:0000313" key="3">
    <source>
        <dbReference type="Proteomes" id="UP000646244"/>
    </source>
</evidence>